<dbReference type="InterPro" id="IPR049253">
    <property type="entry name" value="DUF6886"/>
</dbReference>
<evidence type="ECO:0000313" key="2">
    <source>
        <dbReference type="Proteomes" id="UP001178322"/>
    </source>
</evidence>
<dbReference type="Pfam" id="PF21820">
    <property type="entry name" value="DUF6886"/>
    <property type="match status" value="1"/>
</dbReference>
<evidence type="ECO:0000313" key="1">
    <source>
        <dbReference type="EMBL" id="WHY52993.1"/>
    </source>
</evidence>
<dbReference type="RefSeq" id="WP_283871372.1">
    <property type="nucleotide sequence ID" value="NZ_CP126101.1"/>
</dbReference>
<accession>A0AAX3X152</accession>
<gene>
    <name evidence="1" type="ORF">QNH24_07050</name>
</gene>
<protein>
    <recommendedName>
        <fullName evidence="3">DUF402 domain-containing protein</fullName>
    </recommendedName>
</protein>
<dbReference type="EMBL" id="CP126101">
    <property type="protein sequence ID" value="WHY52993.1"/>
    <property type="molecule type" value="Genomic_DNA"/>
</dbReference>
<name>A0AAX3X152_9BACI</name>
<dbReference type="Proteomes" id="UP001178322">
    <property type="component" value="Chromosome"/>
</dbReference>
<organism evidence="1 2">
    <name type="scientific">Lysinibacillus pakistanensis</name>
    <dbReference type="NCBI Taxonomy" id="759811"/>
    <lineage>
        <taxon>Bacteria</taxon>
        <taxon>Bacillati</taxon>
        <taxon>Bacillota</taxon>
        <taxon>Bacilli</taxon>
        <taxon>Bacillales</taxon>
        <taxon>Bacillaceae</taxon>
        <taxon>Lysinibacillus</taxon>
    </lineage>
</organism>
<sequence length="173" mass="20530">MRIFHVSDESEILVFHPRLPERTDLDATTGLVWAINEKCLPNFLTPRNCPRVCYRIGTETTEQDIQTYFTSGTASHVIVIESKWFETMKNTTLYLYEFDIHGFTLQDQVAGYYTSETTQLPIAKFEVENLFEELFKRHVELRVVDNLWDIYDDIQKTTLNWSMCRMRFTQPRK</sequence>
<reference evidence="1" key="1">
    <citation type="submission" date="2023-05" db="EMBL/GenBank/DDBJ databases">
        <title>Comparative genomics of Bacillaceae isolates and their secondary metabolite potential.</title>
        <authorList>
            <person name="Song L."/>
            <person name="Nielsen L.J."/>
            <person name="Mohite O."/>
            <person name="Xu X."/>
            <person name="Weber T."/>
            <person name="Kovacs A.T."/>
        </authorList>
    </citation>
    <scope>NUCLEOTIDE SEQUENCE</scope>
    <source>
        <strain evidence="1">LY1</strain>
    </source>
</reference>
<proteinExistence type="predicted"/>
<dbReference type="AlphaFoldDB" id="A0AAX3X152"/>
<evidence type="ECO:0008006" key="3">
    <source>
        <dbReference type="Google" id="ProtNLM"/>
    </source>
</evidence>